<dbReference type="Proteomes" id="UP000507470">
    <property type="component" value="Unassembled WGS sequence"/>
</dbReference>
<name>A0A6J8BVV7_MYTCO</name>
<accession>A0A6J8BVV7</accession>
<sequence>MSLERNEFRVGSDSDEGEPKEERTTEMVQRAENYEENTEITKELSKTYNTKGSKATMSLERNEFKVGSDSDEGEPKEERTTAMVQRAEDYVETTENTKDMSKTNNTKESKATMSLERNEFRVGSDSDEGEPKERKKNRNGPTCRRLCRNYGKYKRSVSNV</sequence>
<organism evidence="2 3">
    <name type="scientific">Mytilus coruscus</name>
    <name type="common">Sea mussel</name>
    <dbReference type="NCBI Taxonomy" id="42192"/>
    <lineage>
        <taxon>Eukaryota</taxon>
        <taxon>Metazoa</taxon>
        <taxon>Spiralia</taxon>
        <taxon>Lophotrochozoa</taxon>
        <taxon>Mollusca</taxon>
        <taxon>Bivalvia</taxon>
        <taxon>Autobranchia</taxon>
        <taxon>Pteriomorphia</taxon>
        <taxon>Mytilida</taxon>
        <taxon>Mytiloidea</taxon>
        <taxon>Mytilidae</taxon>
        <taxon>Mytilinae</taxon>
        <taxon>Mytilus</taxon>
    </lineage>
</organism>
<gene>
    <name evidence="2" type="ORF">MCOR_22208</name>
</gene>
<feature type="compositionally biased region" description="Basic and acidic residues" evidence="1">
    <location>
        <begin position="1"/>
        <end position="12"/>
    </location>
</feature>
<feature type="compositionally biased region" description="Polar residues" evidence="1">
    <location>
        <begin position="46"/>
        <end position="56"/>
    </location>
</feature>
<dbReference type="AlphaFoldDB" id="A0A6J8BVV7"/>
<evidence type="ECO:0000256" key="1">
    <source>
        <dbReference type="SAM" id="MobiDB-lite"/>
    </source>
</evidence>
<dbReference type="EMBL" id="CACVKT020003903">
    <property type="protein sequence ID" value="CAC5386809.1"/>
    <property type="molecule type" value="Genomic_DNA"/>
</dbReference>
<proteinExistence type="predicted"/>
<evidence type="ECO:0000313" key="2">
    <source>
        <dbReference type="EMBL" id="CAC5386809.1"/>
    </source>
</evidence>
<protein>
    <submittedName>
        <fullName evidence="2">Uncharacterized protein</fullName>
    </submittedName>
</protein>
<evidence type="ECO:0000313" key="3">
    <source>
        <dbReference type="Proteomes" id="UP000507470"/>
    </source>
</evidence>
<feature type="region of interest" description="Disordered" evidence="1">
    <location>
        <begin position="1"/>
        <end position="147"/>
    </location>
</feature>
<keyword evidence="3" id="KW-1185">Reference proteome</keyword>
<reference evidence="2 3" key="1">
    <citation type="submission" date="2020-06" db="EMBL/GenBank/DDBJ databases">
        <authorList>
            <person name="Li R."/>
            <person name="Bekaert M."/>
        </authorList>
    </citation>
    <scope>NUCLEOTIDE SEQUENCE [LARGE SCALE GENOMIC DNA]</scope>
    <source>
        <strain evidence="3">wild</strain>
    </source>
</reference>
<feature type="compositionally biased region" description="Basic and acidic residues" evidence="1">
    <location>
        <begin position="95"/>
        <end position="133"/>
    </location>
</feature>